<reference evidence="3 4" key="1">
    <citation type="submission" date="2019-05" db="EMBL/GenBank/DDBJ databases">
        <title>Sporisorium graminicola CBS 10092 draft sequencing and annotation.</title>
        <authorList>
            <person name="Solano-Gonzalez S."/>
            <person name="Caddick M.X."/>
            <person name="Darby A."/>
        </authorList>
    </citation>
    <scope>NUCLEOTIDE SEQUENCE [LARGE SCALE GENOMIC DNA]</scope>
    <source>
        <strain evidence="3 4">CBS 10092</strain>
    </source>
</reference>
<feature type="domain" description="Ribonuclease H1 N-terminal" evidence="2">
    <location>
        <begin position="205"/>
        <end position="247"/>
    </location>
</feature>
<feature type="compositionally biased region" description="Polar residues" evidence="1">
    <location>
        <begin position="39"/>
        <end position="49"/>
    </location>
</feature>
<evidence type="ECO:0000313" key="4">
    <source>
        <dbReference type="Proteomes" id="UP000306050"/>
    </source>
</evidence>
<keyword evidence="4" id="KW-1185">Reference proteome</keyword>
<dbReference type="SUPFAM" id="SSF55658">
    <property type="entry name" value="L9 N-domain-like"/>
    <property type="match status" value="1"/>
</dbReference>
<dbReference type="RefSeq" id="XP_029736855.1">
    <property type="nucleotide sequence ID" value="XM_029886542.1"/>
</dbReference>
<dbReference type="AlphaFoldDB" id="A0A4U7KL22"/>
<dbReference type="GeneID" id="40728845"/>
<organism evidence="3 4">
    <name type="scientific">Sporisorium graminicola</name>
    <dbReference type="NCBI Taxonomy" id="280036"/>
    <lineage>
        <taxon>Eukaryota</taxon>
        <taxon>Fungi</taxon>
        <taxon>Dikarya</taxon>
        <taxon>Basidiomycota</taxon>
        <taxon>Ustilaginomycotina</taxon>
        <taxon>Ustilaginomycetes</taxon>
        <taxon>Ustilaginales</taxon>
        <taxon>Ustilaginaceae</taxon>
        <taxon>Sporisorium</taxon>
    </lineage>
</organism>
<dbReference type="EMBL" id="SRRM01000021">
    <property type="protein sequence ID" value="TKY84870.1"/>
    <property type="molecule type" value="Genomic_DNA"/>
</dbReference>
<gene>
    <name evidence="3" type="ORF">EX895_005950</name>
</gene>
<feature type="compositionally biased region" description="Low complexity" evidence="1">
    <location>
        <begin position="173"/>
        <end position="183"/>
    </location>
</feature>
<feature type="compositionally biased region" description="Low complexity" evidence="1">
    <location>
        <begin position="20"/>
        <end position="37"/>
    </location>
</feature>
<feature type="compositionally biased region" description="Polar residues" evidence="1">
    <location>
        <begin position="163"/>
        <end position="172"/>
    </location>
</feature>
<feature type="compositionally biased region" description="Polar residues" evidence="1">
    <location>
        <begin position="134"/>
        <end position="149"/>
    </location>
</feature>
<sequence>MGERSSSLLAKLTLRTKRQSTASSSTSTRSASSPIASPDSETPPTTSFSGEADYGLGYSSINHERSSTYNAKRTSRALLTRPIEFDRYAESSSPQQQEKAKRTRSLPRSNKLGIGHAEEDSLFVQIVDEAVPTSPIQSTVRARSQSGTSPLHDANFDFARPQSPFTINSIVTRSSSSSNSPLRRPSPRRCHSAIDTPSSSSSPSFYAVARGWRKGVYTTKEDADCQVRNFPGPLMQAFRDRAAAEDFLQNSGRSTPRSPSQDDNEDEFIERLRIFKGLNPNSELARRRSLIISTERNESQRRSRILRASQSPAFQQDAFDAAGATSSPPLSLKSVFADIAPISPIEEAHGSNDFPASAPLSSMTLLPVHRLADSMAFYAKVLDFTCIAHVPDVQAVMSTPAATVCLRTLAQALPTPNGAKVLRKSTASEPLALGRPTLPTMSEEPHDDNDPTLPPTPDSLSLSHPDPEPIQLPPTSLPLRSITPATLSGITVLVEHGGALDALHSRLSAKLNEWRIERNRAAQNCFDGARLLGGVQQTPWDAQELQLCDLDGHRIVYTTPLL</sequence>
<dbReference type="KEGG" id="sgra:EX895_005950"/>
<dbReference type="InterPro" id="IPR029068">
    <property type="entry name" value="Glyas_Bleomycin-R_OHBP_Dase"/>
</dbReference>
<dbReference type="Proteomes" id="UP000306050">
    <property type="component" value="Chromosome SGRAM_8"/>
</dbReference>
<evidence type="ECO:0000256" key="1">
    <source>
        <dbReference type="SAM" id="MobiDB-lite"/>
    </source>
</evidence>
<accession>A0A4U7KL22</accession>
<name>A0A4U7KL22_9BASI</name>
<dbReference type="Pfam" id="PF01693">
    <property type="entry name" value="Cauli_VI"/>
    <property type="match status" value="1"/>
</dbReference>
<comment type="caution">
    <text evidence="3">The sequence shown here is derived from an EMBL/GenBank/DDBJ whole genome shotgun (WGS) entry which is preliminary data.</text>
</comment>
<feature type="region of interest" description="Disordered" evidence="1">
    <location>
        <begin position="1"/>
        <end position="113"/>
    </location>
</feature>
<dbReference type="OrthoDB" id="2555129at2759"/>
<protein>
    <recommendedName>
        <fullName evidence="2">Ribonuclease H1 N-terminal domain-containing protein</fullName>
    </recommendedName>
</protein>
<evidence type="ECO:0000313" key="3">
    <source>
        <dbReference type="EMBL" id="TKY84870.1"/>
    </source>
</evidence>
<evidence type="ECO:0000259" key="2">
    <source>
        <dbReference type="Pfam" id="PF01693"/>
    </source>
</evidence>
<dbReference type="InterPro" id="IPR009027">
    <property type="entry name" value="Ribosomal_bL9/RNase_H1_N"/>
</dbReference>
<dbReference type="InterPro" id="IPR037056">
    <property type="entry name" value="RNase_H1_N_sf"/>
</dbReference>
<dbReference type="Gene3D" id="3.40.970.10">
    <property type="entry name" value="Ribonuclease H1, N-terminal domain"/>
    <property type="match status" value="1"/>
</dbReference>
<dbReference type="InterPro" id="IPR011320">
    <property type="entry name" value="RNase_H1_N"/>
</dbReference>
<feature type="region of interest" description="Disordered" evidence="1">
    <location>
        <begin position="134"/>
        <end position="204"/>
    </location>
</feature>
<proteinExistence type="predicted"/>
<dbReference type="Gene3D" id="3.10.180.10">
    <property type="entry name" value="2,3-Dihydroxybiphenyl 1,2-Dioxygenase, domain 1"/>
    <property type="match status" value="1"/>
</dbReference>
<feature type="region of interest" description="Disordered" evidence="1">
    <location>
        <begin position="420"/>
        <end position="477"/>
    </location>
</feature>